<dbReference type="PANTHER" id="PTHR43357:SF3">
    <property type="entry name" value="FE(3+)-TRANSPORT SYSTEM PERMEASE PROTEIN FBPB 2"/>
    <property type="match status" value="1"/>
</dbReference>
<evidence type="ECO:0000313" key="11">
    <source>
        <dbReference type="Proteomes" id="UP000605670"/>
    </source>
</evidence>
<comment type="similarity">
    <text evidence="8">Belongs to the binding-protein-dependent transport system permease family.</text>
</comment>
<evidence type="ECO:0000256" key="3">
    <source>
        <dbReference type="ARBA" id="ARBA00022475"/>
    </source>
</evidence>
<organism evidence="10 11">
    <name type="scientific">Ornithinimicrobium tianjinense</name>
    <dbReference type="NCBI Taxonomy" id="1195761"/>
    <lineage>
        <taxon>Bacteria</taxon>
        <taxon>Bacillati</taxon>
        <taxon>Actinomycetota</taxon>
        <taxon>Actinomycetes</taxon>
        <taxon>Micrococcales</taxon>
        <taxon>Ornithinimicrobiaceae</taxon>
        <taxon>Ornithinimicrobium</taxon>
    </lineage>
</organism>
<feature type="domain" description="ABC transmembrane type-1" evidence="9">
    <location>
        <begin position="318"/>
        <end position="508"/>
    </location>
</feature>
<reference evidence="10" key="2">
    <citation type="submission" date="2020-09" db="EMBL/GenBank/DDBJ databases">
        <authorList>
            <person name="Sun Q."/>
            <person name="Zhou Y."/>
        </authorList>
    </citation>
    <scope>NUCLEOTIDE SEQUENCE</scope>
    <source>
        <strain evidence="10">CGMCC 1.12160</strain>
    </source>
</reference>
<evidence type="ECO:0000256" key="5">
    <source>
        <dbReference type="ARBA" id="ARBA00022692"/>
    </source>
</evidence>
<feature type="domain" description="ABC transmembrane type-1" evidence="9">
    <location>
        <begin position="60"/>
        <end position="246"/>
    </location>
</feature>
<keyword evidence="3" id="KW-1003">Cell membrane</keyword>
<keyword evidence="6 8" id="KW-1133">Transmembrane helix</keyword>
<feature type="transmembrane region" description="Helical" evidence="8">
    <location>
        <begin position="181"/>
        <end position="200"/>
    </location>
</feature>
<evidence type="ECO:0000256" key="2">
    <source>
        <dbReference type="ARBA" id="ARBA00022448"/>
    </source>
</evidence>
<evidence type="ECO:0000313" key="10">
    <source>
        <dbReference type="EMBL" id="GGF60189.1"/>
    </source>
</evidence>
<accession>A0A917BVG5</accession>
<feature type="transmembrane region" description="Helical" evidence="8">
    <location>
        <begin position="314"/>
        <end position="337"/>
    </location>
</feature>
<dbReference type="Gene3D" id="1.10.3720.10">
    <property type="entry name" value="MetI-like"/>
    <property type="match status" value="2"/>
</dbReference>
<evidence type="ECO:0000256" key="4">
    <source>
        <dbReference type="ARBA" id="ARBA00022519"/>
    </source>
</evidence>
<dbReference type="GO" id="GO:0005886">
    <property type="term" value="C:plasma membrane"/>
    <property type="evidence" value="ECO:0007669"/>
    <property type="project" value="UniProtKB-SubCell"/>
</dbReference>
<keyword evidence="5 8" id="KW-0812">Transmembrane</keyword>
<dbReference type="InterPro" id="IPR035906">
    <property type="entry name" value="MetI-like_sf"/>
</dbReference>
<feature type="transmembrane region" description="Helical" evidence="8">
    <location>
        <begin position="65"/>
        <end position="85"/>
    </location>
</feature>
<dbReference type="Proteomes" id="UP000605670">
    <property type="component" value="Unassembled WGS sequence"/>
</dbReference>
<feature type="transmembrane region" description="Helical" evidence="8">
    <location>
        <begin position="487"/>
        <end position="508"/>
    </location>
</feature>
<reference evidence="10" key="1">
    <citation type="journal article" date="2014" name="Int. J. Syst. Evol. Microbiol.">
        <title>Complete genome sequence of Corynebacterium casei LMG S-19264T (=DSM 44701T), isolated from a smear-ripened cheese.</title>
        <authorList>
            <consortium name="US DOE Joint Genome Institute (JGI-PGF)"/>
            <person name="Walter F."/>
            <person name="Albersmeier A."/>
            <person name="Kalinowski J."/>
            <person name="Ruckert C."/>
        </authorList>
    </citation>
    <scope>NUCLEOTIDE SEQUENCE</scope>
    <source>
        <strain evidence="10">CGMCC 1.12160</strain>
    </source>
</reference>
<keyword evidence="2 8" id="KW-0813">Transport</keyword>
<dbReference type="Pfam" id="PF00528">
    <property type="entry name" value="BPD_transp_1"/>
    <property type="match status" value="2"/>
</dbReference>
<dbReference type="AlphaFoldDB" id="A0A917BVG5"/>
<feature type="transmembrane region" description="Helical" evidence="8">
    <location>
        <begin position="227"/>
        <end position="246"/>
    </location>
</feature>
<keyword evidence="4" id="KW-0997">Cell inner membrane</keyword>
<feature type="transmembrane region" description="Helical" evidence="8">
    <location>
        <begin position="358"/>
        <end position="377"/>
    </location>
</feature>
<dbReference type="CDD" id="cd06261">
    <property type="entry name" value="TM_PBP2"/>
    <property type="match status" value="2"/>
</dbReference>
<evidence type="ECO:0000256" key="7">
    <source>
        <dbReference type="ARBA" id="ARBA00023136"/>
    </source>
</evidence>
<feature type="transmembrane region" description="Helical" evidence="8">
    <location>
        <begin position="276"/>
        <end position="299"/>
    </location>
</feature>
<feature type="transmembrane region" description="Helical" evidence="8">
    <location>
        <begin position="97"/>
        <end position="116"/>
    </location>
</feature>
<gene>
    <name evidence="10" type="ORF">GCM10011366_30050</name>
</gene>
<keyword evidence="11" id="KW-1185">Reference proteome</keyword>
<sequence>MPASSRSASGLGSAPAVVTLAAAVALLTLLPILVVLGQAAAGGVAEARDYLLRPRIAELLAHTGWLMLLTVPLATVLGVGAAWLVERTDLPLASTWRTLMLAPLAVPAFVSSYAWISWQPGLVGLGGAVLVTTLSYFPFVFLPVAALLRTLDAGEEEVARSLGVGPVGTFARTVLPRLRPAISGGALLVALHLLAEYGVLEMMRYQTFTTAILQQYAVGFSDVRGSLLASVLLVLCLVVLTLEVAARGRARVSRLGSGAGARALPQPLGRWTVPSLLGLALVVALAVVVPVTMVLRWLLAGTSQSGAAGLPADLLWVTLSTLGLALGGGLLAVLLGLPGAVLLDRSRSWLATALERTTFVASALPGVVVALALVTLSVRWAPALYQTVPLILLAYAILFLPRAMVALRSGLAAAPPELSEAARALGAGGFGVLGRVVLPLAAPSVLAGFVLVALAISTELTATLLLAPTGTQTLALAFWGASDELDYAAAAPYAAVMIALSVPLTVMLRRQIVTAGAEAPTRGDAAADDPAARHTRDVLELVER</sequence>
<evidence type="ECO:0000256" key="6">
    <source>
        <dbReference type="ARBA" id="ARBA00022989"/>
    </source>
</evidence>
<comment type="caution">
    <text evidence="10">The sequence shown here is derived from an EMBL/GenBank/DDBJ whole genome shotgun (WGS) entry which is preliminary data.</text>
</comment>
<dbReference type="InterPro" id="IPR000515">
    <property type="entry name" value="MetI-like"/>
</dbReference>
<feature type="transmembrane region" description="Helical" evidence="8">
    <location>
        <begin position="122"/>
        <end position="148"/>
    </location>
</feature>
<evidence type="ECO:0000259" key="9">
    <source>
        <dbReference type="PROSITE" id="PS50928"/>
    </source>
</evidence>
<feature type="transmembrane region" description="Helical" evidence="8">
    <location>
        <begin position="445"/>
        <end position="467"/>
    </location>
</feature>
<feature type="transmembrane region" description="Helical" evidence="8">
    <location>
        <begin position="383"/>
        <end position="400"/>
    </location>
</feature>
<dbReference type="PROSITE" id="PS50928">
    <property type="entry name" value="ABC_TM1"/>
    <property type="match status" value="2"/>
</dbReference>
<keyword evidence="7 8" id="KW-0472">Membrane</keyword>
<dbReference type="PANTHER" id="PTHR43357">
    <property type="entry name" value="INNER MEMBRANE ABC TRANSPORTER PERMEASE PROTEIN YDCV"/>
    <property type="match status" value="1"/>
</dbReference>
<dbReference type="SUPFAM" id="SSF161098">
    <property type="entry name" value="MetI-like"/>
    <property type="match status" value="2"/>
</dbReference>
<dbReference type="RefSeq" id="WP_188432201.1">
    <property type="nucleotide sequence ID" value="NZ_BAABKH010000004.1"/>
</dbReference>
<comment type="subcellular location">
    <subcellularLocation>
        <location evidence="1">Cell inner membrane</location>
        <topology evidence="1">Multi-pass membrane protein</topology>
    </subcellularLocation>
    <subcellularLocation>
        <location evidence="8">Cell membrane</location>
        <topology evidence="8">Multi-pass membrane protein</topology>
    </subcellularLocation>
</comment>
<dbReference type="GO" id="GO:0055085">
    <property type="term" value="P:transmembrane transport"/>
    <property type="evidence" value="ECO:0007669"/>
    <property type="project" value="InterPro"/>
</dbReference>
<protein>
    <submittedName>
        <fullName evidence="10">Iron ABC transporter permease</fullName>
    </submittedName>
</protein>
<dbReference type="EMBL" id="BMEM01000007">
    <property type="protein sequence ID" value="GGF60189.1"/>
    <property type="molecule type" value="Genomic_DNA"/>
</dbReference>
<name>A0A917BVG5_9MICO</name>
<proteinExistence type="inferred from homology"/>
<evidence type="ECO:0000256" key="1">
    <source>
        <dbReference type="ARBA" id="ARBA00004429"/>
    </source>
</evidence>
<evidence type="ECO:0000256" key="8">
    <source>
        <dbReference type="RuleBase" id="RU363032"/>
    </source>
</evidence>